<proteinExistence type="predicted"/>
<evidence type="ECO:0000313" key="3">
    <source>
        <dbReference type="Proteomes" id="UP000825935"/>
    </source>
</evidence>
<keyword evidence="1" id="KW-0732">Signal</keyword>
<evidence type="ECO:0000256" key="1">
    <source>
        <dbReference type="SAM" id="SignalP"/>
    </source>
</evidence>
<dbReference type="Proteomes" id="UP000825935">
    <property type="component" value="Chromosome 29"/>
</dbReference>
<accession>A0A8T2R5N4</accession>
<reference evidence="2" key="1">
    <citation type="submission" date="2021-08" db="EMBL/GenBank/DDBJ databases">
        <title>WGS assembly of Ceratopteris richardii.</title>
        <authorList>
            <person name="Marchant D.B."/>
            <person name="Chen G."/>
            <person name="Jenkins J."/>
            <person name="Shu S."/>
            <person name="Leebens-Mack J."/>
            <person name="Grimwood J."/>
            <person name="Schmutz J."/>
            <person name="Soltis P."/>
            <person name="Soltis D."/>
            <person name="Chen Z.-H."/>
        </authorList>
    </citation>
    <scope>NUCLEOTIDE SEQUENCE</scope>
    <source>
        <strain evidence="2">Whitten #5841</strain>
        <tissue evidence="2">Leaf</tissue>
    </source>
</reference>
<comment type="caution">
    <text evidence="2">The sequence shown here is derived from an EMBL/GenBank/DDBJ whole genome shotgun (WGS) entry which is preliminary data.</text>
</comment>
<name>A0A8T2R5N4_CERRI</name>
<evidence type="ECO:0008006" key="4">
    <source>
        <dbReference type="Google" id="ProtNLM"/>
    </source>
</evidence>
<feature type="chain" id="PRO_5035724792" description="Secreted protein" evidence="1">
    <location>
        <begin position="24"/>
        <end position="68"/>
    </location>
</feature>
<feature type="signal peptide" evidence="1">
    <location>
        <begin position="1"/>
        <end position="23"/>
    </location>
</feature>
<protein>
    <recommendedName>
        <fullName evidence="4">Secreted protein</fullName>
    </recommendedName>
</protein>
<evidence type="ECO:0000313" key="2">
    <source>
        <dbReference type="EMBL" id="KAH7291702.1"/>
    </source>
</evidence>
<keyword evidence="3" id="KW-1185">Reference proteome</keyword>
<gene>
    <name evidence="2" type="ORF">KP509_29G029400</name>
</gene>
<organism evidence="2 3">
    <name type="scientific">Ceratopteris richardii</name>
    <name type="common">Triangle waterfern</name>
    <dbReference type="NCBI Taxonomy" id="49495"/>
    <lineage>
        <taxon>Eukaryota</taxon>
        <taxon>Viridiplantae</taxon>
        <taxon>Streptophyta</taxon>
        <taxon>Embryophyta</taxon>
        <taxon>Tracheophyta</taxon>
        <taxon>Polypodiopsida</taxon>
        <taxon>Polypodiidae</taxon>
        <taxon>Polypodiales</taxon>
        <taxon>Pteridineae</taxon>
        <taxon>Pteridaceae</taxon>
        <taxon>Parkerioideae</taxon>
        <taxon>Ceratopteris</taxon>
    </lineage>
</organism>
<dbReference type="AlphaFoldDB" id="A0A8T2R5N4"/>
<sequence>MCRKVGLMHCVFLLHVCHFGIDGLSSLLRVCIMSPTDHSDHGKMHNTCDLLYLSGNGLLFHFPQGQQL</sequence>
<dbReference type="EMBL" id="CM035434">
    <property type="protein sequence ID" value="KAH7291702.1"/>
    <property type="molecule type" value="Genomic_DNA"/>
</dbReference>